<sequence length="104" mass="12098">MAITLTQFRASLGKLADGLSDEQIQERLDFTYRFSEGFYEWFSERKGTGVEAITGAYTSDVRADTARDFERVRAMKKGIHLLPQTDEELVKEAKKHEKRYPYKQ</sequence>
<protein>
    <submittedName>
        <fullName evidence="1">Uncharacterized protein</fullName>
    </submittedName>
</protein>
<evidence type="ECO:0000313" key="2">
    <source>
        <dbReference type="Proteomes" id="UP000177130"/>
    </source>
</evidence>
<organism evidence="1 2">
    <name type="scientific">Candidatus Taylorbacteria bacterium RIFCSPHIGHO2_02_FULL_43_32b</name>
    <dbReference type="NCBI Taxonomy" id="1802306"/>
    <lineage>
        <taxon>Bacteria</taxon>
        <taxon>Candidatus Tayloriibacteriota</taxon>
    </lineage>
</organism>
<gene>
    <name evidence="1" type="ORF">A3C72_01440</name>
</gene>
<evidence type="ECO:0000313" key="1">
    <source>
        <dbReference type="EMBL" id="OHA22109.1"/>
    </source>
</evidence>
<dbReference type="Proteomes" id="UP000177130">
    <property type="component" value="Unassembled WGS sequence"/>
</dbReference>
<accession>A0A1G2MG27</accession>
<dbReference type="EMBL" id="MHRK01000059">
    <property type="protein sequence ID" value="OHA22109.1"/>
    <property type="molecule type" value="Genomic_DNA"/>
</dbReference>
<dbReference type="AlphaFoldDB" id="A0A1G2MG27"/>
<proteinExistence type="predicted"/>
<name>A0A1G2MG27_9BACT</name>
<comment type="caution">
    <text evidence="1">The sequence shown here is derived from an EMBL/GenBank/DDBJ whole genome shotgun (WGS) entry which is preliminary data.</text>
</comment>
<reference evidence="1 2" key="1">
    <citation type="journal article" date="2016" name="Nat. Commun.">
        <title>Thousands of microbial genomes shed light on interconnected biogeochemical processes in an aquifer system.</title>
        <authorList>
            <person name="Anantharaman K."/>
            <person name="Brown C.T."/>
            <person name="Hug L.A."/>
            <person name="Sharon I."/>
            <person name="Castelle C.J."/>
            <person name="Probst A.J."/>
            <person name="Thomas B.C."/>
            <person name="Singh A."/>
            <person name="Wilkins M.J."/>
            <person name="Karaoz U."/>
            <person name="Brodie E.L."/>
            <person name="Williams K.H."/>
            <person name="Hubbard S.S."/>
            <person name="Banfield J.F."/>
        </authorList>
    </citation>
    <scope>NUCLEOTIDE SEQUENCE [LARGE SCALE GENOMIC DNA]</scope>
</reference>